<gene>
    <name evidence="4" type="ORF">GDO86_003799</name>
</gene>
<sequence length="403" mass="45266">MEEDYDDEPVIVENRLSSGFQNGLSVGGVQLASEENHYHYGSGITNNQPTNAQSDTPHTVSHKRRRPTPMLENNTFREDEHNPSMMYNYDGDYDARSIFSEGSYFEDQHGTLTEVLGYCQAMYDIVQRLDKKMDMLQRKVSEIRHNQIKPHFKPKPMGFPAKGPHLLSHRKIRLHKSPRVPSSHMRPASQQPYNHSLRMRAEDRTLCHPAVLRSVPSVPLSREPEQCVQRQSPPLPTIISTHSFQPPISVINARTAENRPPQTVLESYSKNDCVSYQIVNESLTSTPATLTTPEANARETDNSNLLDVPLHRSLRSDSPPTSSVPADSSYAYLGNPKRNVSIPGGCLMKARKKTKPLYAARYLLRILSYKEISNCGLEGSDEPGAKILDSNKISAVRGMLAFS</sequence>
<feature type="region of interest" description="Disordered" evidence="3">
    <location>
        <begin position="285"/>
        <end position="304"/>
    </location>
</feature>
<evidence type="ECO:0000313" key="4">
    <source>
        <dbReference type="EMBL" id="KAG8451738.1"/>
    </source>
</evidence>
<evidence type="ECO:0000256" key="1">
    <source>
        <dbReference type="ARBA" id="ARBA00004123"/>
    </source>
</evidence>
<dbReference type="GO" id="GO:0005634">
    <property type="term" value="C:nucleus"/>
    <property type="evidence" value="ECO:0007669"/>
    <property type="project" value="UniProtKB-SubCell"/>
</dbReference>
<feature type="region of interest" description="Disordered" evidence="3">
    <location>
        <begin position="44"/>
        <end position="83"/>
    </location>
</feature>
<keyword evidence="5" id="KW-1185">Reference proteome</keyword>
<protein>
    <submittedName>
        <fullName evidence="4">Uncharacterized protein</fullName>
    </submittedName>
</protein>
<dbReference type="AlphaFoldDB" id="A0A8T2K5G6"/>
<dbReference type="EMBL" id="JAACNH010000002">
    <property type="protein sequence ID" value="KAG8451738.1"/>
    <property type="molecule type" value="Genomic_DNA"/>
</dbReference>
<dbReference type="OrthoDB" id="8958408at2759"/>
<dbReference type="PANTHER" id="PTHR47305:SF1">
    <property type="entry name" value="BEN DOMAIN-CONTAINING PROTEIN"/>
    <property type="match status" value="1"/>
</dbReference>
<organism evidence="4 5">
    <name type="scientific">Hymenochirus boettgeri</name>
    <name type="common">Congo dwarf clawed frog</name>
    <dbReference type="NCBI Taxonomy" id="247094"/>
    <lineage>
        <taxon>Eukaryota</taxon>
        <taxon>Metazoa</taxon>
        <taxon>Chordata</taxon>
        <taxon>Craniata</taxon>
        <taxon>Vertebrata</taxon>
        <taxon>Euteleostomi</taxon>
        <taxon>Amphibia</taxon>
        <taxon>Batrachia</taxon>
        <taxon>Anura</taxon>
        <taxon>Pipoidea</taxon>
        <taxon>Pipidae</taxon>
        <taxon>Pipinae</taxon>
        <taxon>Hymenochirus</taxon>
    </lineage>
</organism>
<feature type="compositionally biased region" description="Polar residues" evidence="3">
    <location>
        <begin position="44"/>
        <end position="59"/>
    </location>
</feature>
<evidence type="ECO:0000313" key="5">
    <source>
        <dbReference type="Proteomes" id="UP000812440"/>
    </source>
</evidence>
<feature type="compositionally biased region" description="Low complexity" evidence="3">
    <location>
        <begin position="285"/>
        <end position="295"/>
    </location>
</feature>
<comment type="subcellular location">
    <subcellularLocation>
        <location evidence="1">Nucleus</location>
    </subcellularLocation>
</comment>
<comment type="caution">
    <text evidence="4">The sequence shown here is derived from an EMBL/GenBank/DDBJ whole genome shotgun (WGS) entry which is preliminary data.</text>
</comment>
<accession>A0A8T2K5G6</accession>
<dbReference type="Proteomes" id="UP000812440">
    <property type="component" value="Chromosome 2"/>
</dbReference>
<keyword evidence="2" id="KW-0539">Nucleus</keyword>
<proteinExistence type="predicted"/>
<evidence type="ECO:0000256" key="2">
    <source>
        <dbReference type="ARBA" id="ARBA00023242"/>
    </source>
</evidence>
<dbReference type="PANTHER" id="PTHR47305">
    <property type="entry name" value="BEN DOMAIN-CONTAINING PROTEIN 2"/>
    <property type="match status" value="1"/>
</dbReference>
<evidence type="ECO:0000256" key="3">
    <source>
        <dbReference type="SAM" id="MobiDB-lite"/>
    </source>
</evidence>
<reference evidence="4" key="1">
    <citation type="thesis" date="2020" institute="ProQuest LLC" country="789 East Eisenhower Parkway, Ann Arbor, MI, USA">
        <title>Comparative Genomics and Chromosome Evolution.</title>
        <authorList>
            <person name="Mudd A.B."/>
        </authorList>
    </citation>
    <scope>NUCLEOTIDE SEQUENCE</scope>
    <source>
        <strain evidence="4">Female2</strain>
        <tissue evidence="4">Blood</tissue>
    </source>
</reference>
<name>A0A8T2K5G6_9PIPI</name>